<dbReference type="Gramene" id="TuG1812G0200006239.01.T01">
    <property type="protein sequence ID" value="TuG1812G0200006239.01.T01"/>
    <property type="gene ID" value="TuG1812G0200006239.01"/>
</dbReference>
<sequence length="83" mass="8919">MNKILCPAGGGSVGNDSIAHISIFQALLHVRFMFLLCHREEVLCASACTVHLVNHLVCSVCNKASLAACQVFCPLGYVPEECN</sequence>
<dbReference type="Proteomes" id="UP000015106">
    <property type="component" value="Chromosome 2"/>
</dbReference>
<protein>
    <submittedName>
        <fullName evidence="1">Uncharacterized protein</fullName>
    </submittedName>
</protein>
<reference evidence="1" key="3">
    <citation type="submission" date="2022-06" db="UniProtKB">
        <authorList>
            <consortium name="EnsemblPlants"/>
        </authorList>
    </citation>
    <scope>IDENTIFICATION</scope>
</reference>
<reference evidence="1" key="2">
    <citation type="submission" date="2018-03" db="EMBL/GenBank/DDBJ databases">
        <title>The Triticum urartu genome reveals the dynamic nature of wheat genome evolution.</title>
        <authorList>
            <person name="Ling H."/>
            <person name="Ma B."/>
            <person name="Shi X."/>
            <person name="Liu H."/>
            <person name="Dong L."/>
            <person name="Sun H."/>
            <person name="Cao Y."/>
            <person name="Gao Q."/>
            <person name="Zheng S."/>
            <person name="Li Y."/>
            <person name="Yu Y."/>
            <person name="Du H."/>
            <person name="Qi M."/>
            <person name="Li Y."/>
            <person name="Yu H."/>
            <person name="Cui Y."/>
            <person name="Wang N."/>
            <person name="Chen C."/>
            <person name="Wu H."/>
            <person name="Zhao Y."/>
            <person name="Zhang J."/>
            <person name="Li Y."/>
            <person name="Zhou W."/>
            <person name="Zhang B."/>
            <person name="Hu W."/>
            <person name="Eijk M."/>
            <person name="Tang J."/>
            <person name="Witsenboer H."/>
            <person name="Zhao S."/>
            <person name="Li Z."/>
            <person name="Zhang A."/>
            <person name="Wang D."/>
            <person name="Liang C."/>
        </authorList>
    </citation>
    <scope>NUCLEOTIDE SEQUENCE [LARGE SCALE GENOMIC DNA]</scope>
    <source>
        <strain evidence="1">cv. G1812</strain>
    </source>
</reference>
<organism evidence="1 2">
    <name type="scientific">Triticum urartu</name>
    <name type="common">Red wild einkorn</name>
    <name type="synonym">Crithodium urartu</name>
    <dbReference type="NCBI Taxonomy" id="4572"/>
    <lineage>
        <taxon>Eukaryota</taxon>
        <taxon>Viridiplantae</taxon>
        <taxon>Streptophyta</taxon>
        <taxon>Embryophyta</taxon>
        <taxon>Tracheophyta</taxon>
        <taxon>Spermatophyta</taxon>
        <taxon>Magnoliopsida</taxon>
        <taxon>Liliopsida</taxon>
        <taxon>Poales</taxon>
        <taxon>Poaceae</taxon>
        <taxon>BOP clade</taxon>
        <taxon>Pooideae</taxon>
        <taxon>Triticodae</taxon>
        <taxon>Triticeae</taxon>
        <taxon>Triticinae</taxon>
        <taxon>Triticum</taxon>
    </lineage>
</organism>
<reference evidence="2" key="1">
    <citation type="journal article" date="2013" name="Nature">
        <title>Draft genome of the wheat A-genome progenitor Triticum urartu.</title>
        <authorList>
            <person name="Ling H.Q."/>
            <person name="Zhao S."/>
            <person name="Liu D."/>
            <person name="Wang J."/>
            <person name="Sun H."/>
            <person name="Zhang C."/>
            <person name="Fan H."/>
            <person name="Li D."/>
            <person name="Dong L."/>
            <person name="Tao Y."/>
            <person name="Gao C."/>
            <person name="Wu H."/>
            <person name="Li Y."/>
            <person name="Cui Y."/>
            <person name="Guo X."/>
            <person name="Zheng S."/>
            <person name="Wang B."/>
            <person name="Yu K."/>
            <person name="Liang Q."/>
            <person name="Yang W."/>
            <person name="Lou X."/>
            <person name="Chen J."/>
            <person name="Feng M."/>
            <person name="Jian J."/>
            <person name="Zhang X."/>
            <person name="Luo G."/>
            <person name="Jiang Y."/>
            <person name="Liu J."/>
            <person name="Wang Z."/>
            <person name="Sha Y."/>
            <person name="Zhang B."/>
            <person name="Wu H."/>
            <person name="Tang D."/>
            <person name="Shen Q."/>
            <person name="Xue P."/>
            <person name="Zou S."/>
            <person name="Wang X."/>
            <person name="Liu X."/>
            <person name="Wang F."/>
            <person name="Yang Y."/>
            <person name="An X."/>
            <person name="Dong Z."/>
            <person name="Zhang K."/>
            <person name="Zhang X."/>
            <person name="Luo M.C."/>
            <person name="Dvorak J."/>
            <person name="Tong Y."/>
            <person name="Wang J."/>
            <person name="Yang H."/>
            <person name="Li Z."/>
            <person name="Wang D."/>
            <person name="Zhang A."/>
            <person name="Wang J."/>
        </authorList>
    </citation>
    <scope>NUCLEOTIDE SEQUENCE</scope>
    <source>
        <strain evidence="2">cv. G1812</strain>
    </source>
</reference>
<evidence type="ECO:0000313" key="1">
    <source>
        <dbReference type="EnsemblPlants" id="TuG1812G0200006239.01.T01"/>
    </source>
</evidence>
<keyword evidence="2" id="KW-1185">Reference proteome</keyword>
<accession>A0A8R7TPV1</accession>
<dbReference type="AlphaFoldDB" id="A0A8R7TPV1"/>
<name>A0A8R7TPV1_TRIUA</name>
<evidence type="ECO:0000313" key="2">
    <source>
        <dbReference type="Proteomes" id="UP000015106"/>
    </source>
</evidence>
<dbReference type="EnsemblPlants" id="TuG1812G0200006239.01.T01">
    <property type="protein sequence ID" value="TuG1812G0200006239.01.T01"/>
    <property type="gene ID" value="TuG1812G0200006239.01"/>
</dbReference>
<proteinExistence type="predicted"/>